<dbReference type="PANTHER" id="PTHR43867:SF2">
    <property type="entry name" value="CELLULOSE SYNTHASE CATALYTIC SUBUNIT A [UDP-FORMING]"/>
    <property type="match status" value="1"/>
</dbReference>
<accession>A0A806CIP2</accession>
<evidence type="ECO:0000256" key="1">
    <source>
        <dbReference type="ARBA" id="ARBA00004141"/>
    </source>
</evidence>
<protein>
    <submittedName>
        <fullName evidence="9">General secretory system II protein E domain protein</fullName>
    </submittedName>
</protein>
<organism evidence="9">
    <name type="scientific">Zymomonas mobilis subsp. mobilis (strain ATCC 31821 / ZM4 / CP4)</name>
    <dbReference type="NCBI Taxonomy" id="264203"/>
    <lineage>
        <taxon>Bacteria</taxon>
        <taxon>Pseudomonadati</taxon>
        <taxon>Pseudomonadota</taxon>
        <taxon>Alphaproteobacteria</taxon>
        <taxon>Sphingomonadales</taxon>
        <taxon>Zymomonadaceae</taxon>
        <taxon>Zymomonas</taxon>
    </lineage>
</organism>
<keyword evidence="9" id="KW-0614">Plasmid</keyword>
<evidence type="ECO:0000313" key="9">
    <source>
        <dbReference type="EMBL" id="ADC33877.1"/>
    </source>
</evidence>
<geneLocation type="plasmid" evidence="9">
    <name>pZZM403</name>
</geneLocation>
<feature type="transmembrane region" description="Helical" evidence="7">
    <location>
        <begin position="368"/>
        <end position="391"/>
    </location>
</feature>
<dbReference type="GO" id="GO:0016757">
    <property type="term" value="F:glycosyltransferase activity"/>
    <property type="evidence" value="ECO:0007669"/>
    <property type="project" value="UniProtKB-KW"/>
</dbReference>
<reference evidence="9" key="1">
    <citation type="submission" date="2010-01" db="EMBL/GenBank/DDBJ databases">
        <title>Complete sequence of plasmid3 of Zymomonas mobilis subsp. mobilis ZM4.</title>
        <authorList>
            <consortium name="US DOE Joint Genome Institute"/>
            <person name="Lucas S."/>
            <person name="Copeland A."/>
            <person name="Lapidus A."/>
            <person name="Glavina del Rio T."/>
            <person name="Tice H."/>
            <person name="Bruce D."/>
            <person name="Goodwin L."/>
            <person name="Pitluck S."/>
            <person name="Balakireva M."/>
            <person name="Brettin T."/>
            <person name="Detter J.C."/>
            <person name="Han C."/>
            <person name="Larimer F."/>
            <person name="Land M."/>
            <person name="Hauser L."/>
            <person name="Kyrpides N."/>
            <person name="Mikhailova N."/>
            <person name="Pappas K."/>
        </authorList>
    </citation>
    <scope>NUCLEOTIDE SEQUENCE [LARGE SCALE GENOMIC DNA]</scope>
    <source>
        <strain evidence="9">ZM4</strain>
        <plasmid evidence="9">pZZM403</plasmid>
    </source>
</reference>
<dbReference type="GO" id="GO:0016020">
    <property type="term" value="C:membrane"/>
    <property type="evidence" value="ECO:0007669"/>
    <property type="project" value="UniProtKB-SubCell"/>
</dbReference>
<dbReference type="InterPro" id="IPR001173">
    <property type="entry name" value="Glyco_trans_2-like"/>
</dbReference>
<dbReference type="AlphaFoldDB" id="A0A806CIP2"/>
<keyword evidence="6 7" id="KW-0472">Membrane</keyword>
<evidence type="ECO:0000256" key="7">
    <source>
        <dbReference type="SAM" id="Phobius"/>
    </source>
</evidence>
<dbReference type="PANTHER" id="PTHR43867">
    <property type="entry name" value="CELLULOSE SYNTHASE CATALYTIC SUBUNIT A [UDP-FORMING]"/>
    <property type="match status" value="1"/>
</dbReference>
<gene>
    <name evidence="9" type="ORF">ZZM4_0106</name>
</gene>
<dbReference type="InterPro" id="IPR029044">
    <property type="entry name" value="Nucleotide-diphossugar_trans"/>
</dbReference>
<keyword evidence="4 7" id="KW-0812">Transmembrane</keyword>
<dbReference type="NCBIfam" id="NF011305">
    <property type="entry name" value="PRK14716.1-3"/>
    <property type="match status" value="1"/>
</dbReference>
<dbReference type="Gene3D" id="3.90.550.10">
    <property type="entry name" value="Spore Coat Polysaccharide Biosynthesis Protein SpsA, Chain A"/>
    <property type="match status" value="1"/>
</dbReference>
<keyword evidence="3" id="KW-0808">Transferase</keyword>
<dbReference type="NCBIfam" id="NF012033">
    <property type="entry name" value="PRK15489.1"/>
    <property type="match status" value="1"/>
</dbReference>
<evidence type="ECO:0000256" key="6">
    <source>
        <dbReference type="ARBA" id="ARBA00023136"/>
    </source>
</evidence>
<feature type="transmembrane region" description="Helical" evidence="7">
    <location>
        <begin position="397"/>
        <end position="422"/>
    </location>
</feature>
<feature type="transmembrane region" description="Helical" evidence="7">
    <location>
        <begin position="12"/>
        <end position="36"/>
    </location>
</feature>
<dbReference type="NCBIfam" id="NF008411">
    <property type="entry name" value="PRK11234.1"/>
    <property type="match status" value="1"/>
</dbReference>
<evidence type="ECO:0000256" key="3">
    <source>
        <dbReference type="ARBA" id="ARBA00022679"/>
    </source>
</evidence>
<comment type="subcellular location">
    <subcellularLocation>
        <location evidence="1">Membrane</location>
        <topology evidence="1">Multi-pass membrane protein</topology>
    </subcellularLocation>
</comment>
<dbReference type="InterPro" id="IPR050321">
    <property type="entry name" value="Glycosyltr_2/OpgH_subfam"/>
</dbReference>
<name>A0A806CIP2_ZYMMO</name>
<dbReference type="EMBL" id="CP001883">
    <property type="protein sequence ID" value="ADC33877.1"/>
    <property type="molecule type" value="Genomic_DNA"/>
</dbReference>
<keyword evidence="2" id="KW-0328">Glycosyltransferase</keyword>
<dbReference type="Pfam" id="PF13632">
    <property type="entry name" value="Glyco_trans_2_3"/>
    <property type="match status" value="1"/>
</dbReference>
<evidence type="ECO:0000256" key="5">
    <source>
        <dbReference type="ARBA" id="ARBA00022989"/>
    </source>
</evidence>
<keyword evidence="5 7" id="KW-1133">Transmembrane helix</keyword>
<evidence type="ECO:0000256" key="4">
    <source>
        <dbReference type="ARBA" id="ARBA00022692"/>
    </source>
</evidence>
<evidence type="ECO:0000256" key="2">
    <source>
        <dbReference type="ARBA" id="ARBA00022676"/>
    </source>
</evidence>
<feature type="domain" description="Glycosyltransferase 2-like" evidence="8">
    <location>
        <begin position="170"/>
        <end position="389"/>
    </location>
</feature>
<dbReference type="SUPFAM" id="SSF53448">
    <property type="entry name" value="Nucleotide-diphospho-sugar transferases"/>
    <property type="match status" value="1"/>
</dbReference>
<sequence length="729" mass="83863">MSHSISYFFVETIINITIFFRYIAIFVAILVTLFGIDDIFIDSCFWIRSIYRRFFIYSHYPHADEKQLFSKNEKPLAIMVPAWREVGVVANMARLAAETLDYENYHIFVGTYPNDPETQNDVDAVVSQYPNVHKIVCARPGPTSKADCLNNVIDAIFHFEEAAAIEFAGFILHDAEDVISPLELRLFNYLVARKDMIQIPVYPFISDRFGDFTRNHYVDEFSEHHGKDVVVREALTGQVPSAGVGTCFSRRAITLLLKESDGFPFDTTSLTEDYDISFRLYREGMSCIFARYPVTDPQYAFPIKQKIGMDRRYTQVICVREHFPDHFKYAVRQKSRWITGIVFQGTRNLGWEHRAIMNYFLWRDRRGIITNIVGFLANILLFFVALLWIISALNLKGWSFMSVLSDNALLSVLLWVNGFILLNRAAQRCFFVTKYYGIKQGLTSPFRMVWGNIVNSFACIRAFWQVITIGNIKRMAWDKTTHDFPSIPVSRREPIGLWMVAQNFLKNSDLEQVLQAPRQHRLGQELLLRGLINSEQLAKALAHQASLKAVSFNIFYLDSKLIAAFPRYLACRYAVLPFSQKGKALQLICEHALSPISLGVISRHIGLNVECLIAPQGRVTLGLRYWYPGQGNQPSTDRIIKELLKDPNNIEKQDTVCIYLAQFGDILQTTGHIPEPIFAQVLIDFDPDKMKLGEYLVKRKLISQEILEECLKEQNKQEEMAEKVLLSHE</sequence>
<dbReference type="InterPro" id="IPR037257">
    <property type="entry name" value="T2SS_E_N_sf"/>
</dbReference>
<evidence type="ECO:0000259" key="8">
    <source>
        <dbReference type="Pfam" id="PF13632"/>
    </source>
</evidence>
<dbReference type="SUPFAM" id="SSF160246">
    <property type="entry name" value="EspE N-terminal domain-like"/>
    <property type="match status" value="1"/>
</dbReference>
<proteinExistence type="predicted"/>